<feature type="transmembrane region" description="Helical" evidence="1">
    <location>
        <begin position="63"/>
        <end position="83"/>
    </location>
</feature>
<gene>
    <name evidence="2" type="ORF">Q763_00150</name>
</gene>
<dbReference type="STRING" id="1406840.Q763_00150"/>
<dbReference type="Proteomes" id="UP000030129">
    <property type="component" value="Unassembled WGS sequence"/>
</dbReference>
<accession>A0A0A2LV24</accession>
<dbReference type="EMBL" id="JRLV01000001">
    <property type="protein sequence ID" value="KGO84192.1"/>
    <property type="molecule type" value="Genomic_DNA"/>
</dbReference>
<feature type="transmembrane region" description="Helical" evidence="1">
    <location>
        <begin position="37"/>
        <end position="57"/>
    </location>
</feature>
<evidence type="ECO:0000313" key="3">
    <source>
        <dbReference type="Proteomes" id="UP000030129"/>
    </source>
</evidence>
<proteinExistence type="predicted"/>
<comment type="caution">
    <text evidence="2">The sequence shown here is derived from an EMBL/GenBank/DDBJ whole genome shotgun (WGS) entry which is preliminary data.</text>
</comment>
<evidence type="ECO:0000313" key="2">
    <source>
        <dbReference type="EMBL" id="KGO84192.1"/>
    </source>
</evidence>
<feature type="transmembrane region" description="Helical" evidence="1">
    <location>
        <begin position="6"/>
        <end position="25"/>
    </location>
</feature>
<keyword evidence="1" id="KW-0812">Transmembrane</keyword>
<reference evidence="2 3" key="1">
    <citation type="submission" date="2013-09" db="EMBL/GenBank/DDBJ databases">
        <authorList>
            <person name="Zeng Z."/>
            <person name="Chen C."/>
        </authorList>
    </citation>
    <scope>NUCLEOTIDE SEQUENCE [LARGE SCALE GENOMIC DNA]</scope>
    <source>
        <strain evidence="2 3">F44-8</strain>
    </source>
</reference>
<keyword evidence="3" id="KW-1185">Reference proteome</keyword>
<organism evidence="2 3">
    <name type="scientific">Flavobacterium beibuense F44-8</name>
    <dbReference type="NCBI Taxonomy" id="1406840"/>
    <lineage>
        <taxon>Bacteria</taxon>
        <taxon>Pseudomonadati</taxon>
        <taxon>Bacteroidota</taxon>
        <taxon>Flavobacteriia</taxon>
        <taxon>Flavobacteriales</taxon>
        <taxon>Flavobacteriaceae</taxon>
        <taxon>Flavobacterium</taxon>
    </lineage>
</organism>
<keyword evidence="1" id="KW-1133">Transmembrane helix</keyword>
<dbReference type="AlphaFoldDB" id="A0A0A2LV24"/>
<sequence length="94" mass="10969">MGMYAQIVLGPLQLLIATSITFLYFKKLAKNLQNLILYYWLFAITALIIAFLGWNDYISDDLTIITVFIIPMMVAAYFVYVTYRINKFINPKEE</sequence>
<keyword evidence="1" id="KW-0472">Membrane</keyword>
<name>A0A0A2LV24_9FLAO</name>
<evidence type="ECO:0000256" key="1">
    <source>
        <dbReference type="SAM" id="Phobius"/>
    </source>
</evidence>
<protein>
    <submittedName>
        <fullName evidence="2">Uncharacterized protein</fullName>
    </submittedName>
</protein>